<organism evidence="1 2">
    <name type="scientific">Massarina eburnea CBS 473.64</name>
    <dbReference type="NCBI Taxonomy" id="1395130"/>
    <lineage>
        <taxon>Eukaryota</taxon>
        <taxon>Fungi</taxon>
        <taxon>Dikarya</taxon>
        <taxon>Ascomycota</taxon>
        <taxon>Pezizomycotina</taxon>
        <taxon>Dothideomycetes</taxon>
        <taxon>Pleosporomycetidae</taxon>
        <taxon>Pleosporales</taxon>
        <taxon>Massarineae</taxon>
        <taxon>Massarinaceae</taxon>
        <taxon>Massarina</taxon>
    </lineage>
</organism>
<dbReference type="AlphaFoldDB" id="A0A6A6RYW2"/>
<proteinExistence type="predicted"/>
<gene>
    <name evidence="1" type="ORF">P280DRAFT_543578</name>
</gene>
<keyword evidence="2" id="KW-1185">Reference proteome</keyword>
<dbReference type="EMBL" id="MU006784">
    <property type="protein sequence ID" value="KAF2640759.1"/>
    <property type="molecule type" value="Genomic_DNA"/>
</dbReference>
<protein>
    <submittedName>
        <fullName evidence="1">Uncharacterized protein</fullName>
    </submittedName>
</protein>
<name>A0A6A6RYW2_9PLEO</name>
<dbReference type="Proteomes" id="UP000799753">
    <property type="component" value="Unassembled WGS sequence"/>
</dbReference>
<reference evidence="1" key="1">
    <citation type="journal article" date="2020" name="Stud. Mycol.">
        <title>101 Dothideomycetes genomes: a test case for predicting lifestyles and emergence of pathogens.</title>
        <authorList>
            <person name="Haridas S."/>
            <person name="Albert R."/>
            <person name="Binder M."/>
            <person name="Bloem J."/>
            <person name="Labutti K."/>
            <person name="Salamov A."/>
            <person name="Andreopoulos B."/>
            <person name="Baker S."/>
            <person name="Barry K."/>
            <person name="Bills G."/>
            <person name="Bluhm B."/>
            <person name="Cannon C."/>
            <person name="Castanera R."/>
            <person name="Culley D."/>
            <person name="Daum C."/>
            <person name="Ezra D."/>
            <person name="Gonzalez J."/>
            <person name="Henrissat B."/>
            <person name="Kuo A."/>
            <person name="Liang C."/>
            <person name="Lipzen A."/>
            <person name="Lutzoni F."/>
            <person name="Magnuson J."/>
            <person name="Mondo S."/>
            <person name="Nolan M."/>
            <person name="Ohm R."/>
            <person name="Pangilinan J."/>
            <person name="Park H.-J."/>
            <person name="Ramirez L."/>
            <person name="Alfaro M."/>
            <person name="Sun H."/>
            <person name="Tritt A."/>
            <person name="Yoshinaga Y."/>
            <person name="Zwiers L.-H."/>
            <person name="Turgeon B."/>
            <person name="Goodwin S."/>
            <person name="Spatafora J."/>
            <person name="Crous P."/>
            <person name="Grigoriev I."/>
        </authorList>
    </citation>
    <scope>NUCLEOTIDE SEQUENCE</scope>
    <source>
        <strain evidence="1">CBS 473.64</strain>
    </source>
</reference>
<sequence>MVSPSYTMSLNFFAYHITKGYSIFLSSSYECDHICQQIPTQQPTIQAKMESTTTNVNTAVQQLTQNFSTVVLDHEENSVKSFLITMNVTENGEFQFTDTHVNINLTNGEKKTKRRAHTFRCIAQLELSQRTMELLDLGRFWDVEVIETMLFAQTRKNTSPKKEKKIKTWFEIELKKKVNEKLRDVVMQDTWF</sequence>
<evidence type="ECO:0000313" key="1">
    <source>
        <dbReference type="EMBL" id="KAF2640759.1"/>
    </source>
</evidence>
<evidence type="ECO:0000313" key="2">
    <source>
        <dbReference type="Proteomes" id="UP000799753"/>
    </source>
</evidence>
<accession>A0A6A6RYW2</accession>